<dbReference type="EMBL" id="VSSQ01000147">
    <property type="protein sequence ID" value="MPL81276.1"/>
    <property type="molecule type" value="Genomic_DNA"/>
</dbReference>
<dbReference type="Pfam" id="PF12771">
    <property type="entry name" value="SusD-like_2"/>
    <property type="match status" value="1"/>
</dbReference>
<dbReference type="Gene3D" id="1.25.40.390">
    <property type="match status" value="1"/>
</dbReference>
<organism evidence="1">
    <name type="scientific">bioreactor metagenome</name>
    <dbReference type="NCBI Taxonomy" id="1076179"/>
    <lineage>
        <taxon>unclassified sequences</taxon>
        <taxon>metagenomes</taxon>
        <taxon>ecological metagenomes</taxon>
    </lineage>
</organism>
<accession>A0A644UQC4</accession>
<evidence type="ECO:0008006" key="2">
    <source>
        <dbReference type="Google" id="ProtNLM"/>
    </source>
</evidence>
<dbReference type="InterPro" id="IPR041662">
    <property type="entry name" value="SusD-like_2"/>
</dbReference>
<protein>
    <recommendedName>
        <fullName evidence="2">SusD/RagB family nutrient-binding outer membrane lipoprotein</fullName>
    </recommendedName>
</protein>
<comment type="caution">
    <text evidence="1">The sequence shown here is derived from an EMBL/GenBank/DDBJ whole genome shotgun (WGS) entry which is preliminary data.</text>
</comment>
<reference evidence="1" key="1">
    <citation type="submission" date="2019-08" db="EMBL/GenBank/DDBJ databases">
        <authorList>
            <person name="Kucharzyk K."/>
            <person name="Murdoch R.W."/>
            <person name="Higgins S."/>
            <person name="Loffler F."/>
        </authorList>
    </citation>
    <scope>NUCLEOTIDE SEQUENCE</scope>
</reference>
<proteinExistence type="predicted"/>
<dbReference type="AlphaFoldDB" id="A0A644UQC4"/>
<name>A0A644UQC4_9ZZZZ</name>
<dbReference type="InterPro" id="IPR011990">
    <property type="entry name" value="TPR-like_helical_dom_sf"/>
</dbReference>
<sequence length="527" mass="59272">MKSIIYKFLFVTGLFSAVACEDLQTVNVDPNNPSDIQSNILMAGVEKQIMDNVYDNWFSGRQCLVYSQYWAQRNYTEEDRYQIRESTNNNYFNYFYQSAANLEAIIEMNTNEATAPRMAAYGDNNNQIAAAKILKVWLYQLMTDTWGAIPYSEASKLTEGKFYPKYDEQSEIYSGLMAELDDAVSLIDESKPAFTSGDRIFDGDASKWKKFANSLKCRLAIHLSKVDSNWKTYIAEALASGVFESNDDNAVYTYSVTAPEQSGFYIGFFEDKRNDFTITRPFVDLLKGQKDTLNAKSHPWEGTVDPRLPIYTTSVDGNYVGMPYGIASNEIMPSMVGAAPDWYSPTSHPVTLNADFPVPLMTFAELQFIISEYKGFSAAEYKEGIKASLEYWSGINGSPISASQIDSYITAVSENVTPETVALQKYIDLYMNGTEAWVEYRRTGYPTQIIKPGEISCIVDGEPLVFDPLSDTKGDIISRVKYPTNESTLNGANFKAAVAKLQDGENNYYSKMFWDVRTTSNPHPANK</sequence>
<gene>
    <name evidence="1" type="ORF">SDC9_27191</name>
</gene>
<dbReference type="SUPFAM" id="SSF48452">
    <property type="entry name" value="TPR-like"/>
    <property type="match status" value="1"/>
</dbReference>
<evidence type="ECO:0000313" key="1">
    <source>
        <dbReference type="EMBL" id="MPL81276.1"/>
    </source>
</evidence>
<dbReference type="PROSITE" id="PS51257">
    <property type="entry name" value="PROKAR_LIPOPROTEIN"/>
    <property type="match status" value="1"/>
</dbReference>